<keyword evidence="12 14" id="KW-1015">Disulfide bond</keyword>
<evidence type="ECO:0000256" key="7">
    <source>
        <dbReference type="ARBA" id="ARBA00022737"/>
    </source>
</evidence>
<dbReference type="PROSITE" id="PS00135">
    <property type="entry name" value="TRYPSIN_SER"/>
    <property type="match status" value="1"/>
</dbReference>
<dbReference type="Gene3D" id="2.10.25.10">
    <property type="entry name" value="Laminin"/>
    <property type="match status" value="4"/>
</dbReference>
<feature type="disulfide bond" evidence="14">
    <location>
        <begin position="327"/>
        <end position="344"/>
    </location>
</feature>
<dbReference type="FunFam" id="2.10.25.10:FF:000508">
    <property type="entry name" value="Eyes shut homolog"/>
    <property type="match status" value="1"/>
</dbReference>
<dbReference type="PROSITE" id="PS50070">
    <property type="entry name" value="KRINGLE_2"/>
    <property type="match status" value="2"/>
</dbReference>
<feature type="compositionally biased region" description="Basic and acidic residues" evidence="18">
    <location>
        <begin position="36"/>
        <end position="45"/>
    </location>
</feature>
<evidence type="ECO:0000256" key="3">
    <source>
        <dbReference type="ARBA" id="ARBA00022536"/>
    </source>
</evidence>
<dbReference type="GO" id="GO:0031638">
    <property type="term" value="P:zymogen activation"/>
    <property type="evidence" value="ECO:0007669"/>
    <property type="project" value="TreeGrafter"/>
</dbReference>
<feature type="region of interest" description="Disordered" evidence="18">
    <location>
        <begin position="21"/>
        <end position="50"/>
    </location>
</feature>
<evidence type="ECO:0000313" key="24">
    <source>
        <dbReference type="EMBL" id="GCC36376.1"/>
    </source>
</evidence>
<dbReference type="InterPro" id="IPR001254">
    <property type="entry name" value="Trypsin_dom"/>
</dbReference>
<dbReference type="SMART" id="SM00059">
    <property type="entry name" value="FN2"/>
    <property type="match status" value="1"/>
</dbReference>
<dbReference type="STRING" id="137246.A0A401T147"/>
<dbReference type="InterPro" id="IPR000562">
    <property type="entry name" value="FN_type2_dom"/>
</dbReference>
<dbReference type="GO" id="GO:0005615">
    <property type="term" value="C:extracellular space"/>
    <property type="evidence" value="ECO:0007669"/>
    <property type="project" value="TreeGrafter"/>
</dbReference>
<feature type="disulfide bond" evidence="14">
    <location>
        <begin position="427"/>
        <end position="436"/>
    </location>
</feature>
<dbReference type="InterPro" id="IPR018114">
    <property type="entry name" value="TRYPSIN_HIS"/>
</dbReference>
<dbReference type="PROSITE" id="PS00134">
    <property type="entry name" value="TRYPSIN_HIS"/>
    <property type="match status" value="1"/>
</dbReference>
<keyword evidence="13" id="KW-0325">Glycoprotein</keyword>
<feature type="disulfide bond" evidence="14">
    <location>
        <begin position="218"/>
        <end position="227"/>
    </location>
</feature>
<dbReference type="FunFam" id="2.40.20.10:FF:000001">
    <property type="entry name" value="Urokinase-type plasminogen activator"/>
    <property type="match status" value="2"/>
</dbReference>
<dbReference type="PROSITE" id="PS01253">
    <property type="entry name" value="FN1_1"/>
    <property type="match status" value="1"/>
</dbReference>
<feature type="domain" description="EGF-like" evidence="20">
    <location>
        <begin position="190"/>
        <end position="228"/>
    </location>
</feature>
<dbReference type="Gene3D" id="2.40.20.10">
    <property type="entry name" value="Plasminogen Kringle 4"/>
    <property type="match status" value="2"/>
</dbReference>
<evidence type="ECO:0000256" key="11">
    <source>
        <dbReference type="ARBA" id="ARBA00023145"/>
    </source>
</evidence>
<dbReference type="InterPro" id="IPR033116">
    <property type="entry name" value="TRYPSIN_SER"/>
</dbReference>
<evidence type="ECO:0000256" key="14">
    <source>
        <dbReference type="PROSITE-ProRule" id="PRU00076"/>
    </source>
</evidence>
<feature type="disulfide bond" evidence="14">
    <location>
        <begin position="199"/>
        <end position="216"/>
    </location>
</feature>
<keyword evidence="25" id="KW-1185">Reference proteome</keyword>
<keyword evidence="5 17" id="KW-0645">Protease</keyword>
<comment type="subcellular location">
    <subcellularLocation>
        <location evidence="1">Secreted</location>
    </subcellularLocation>
</comment>
<dbReference type="SMART" id="SM00058">
    <property type="entry name" value="FN1"/>
    <property type="match status" value="2"/>
</dbReference>
<keyword evidence="10" id="KW-0106">Calcium</keyword>
<feature type="signal peptide" evidence="19">
    <location>
        <begin position="1"/>
        <end position="17"/>
    </location>
</feature>
<evidence type="ECO:0000256" key="5">
    <source>
        <dbReference type="ARBA" id="ARBA00022670"/>
    </source>
</evidence>
<dbReference type="EMBL" id="BEZZ01000820">
    <property type="protein sequence ID" value="GCC36376.1"/>
    <property type="molecule type" value="Genomic_DNA"/>
</dbReference>
<proteinExistence type="predicted"/>
<evidence type="ECO:0000256" key="2">
    <source>
        <dbReference type="ARBA" id="ARBA00022525"/>
    </source>
</evidence>
<organism evidence="24 25">
    <name type="scientific">Chiloscyllium punctatum</name>
    <name type="common">Brownbanded bambooshark</name>
    <name type="synonym">Hemiscyllium punctatum</name>
    <dbReference type="NCBI Taxonomy" id="137246"/>
    <lineage>
        <taxon>Eukaryota</taxon>
        <taxon>Metazoa</taxon>
        <taxon>Chordata</taxon>
        <taxon>Craniata</taxon>
        <taxon>Vertebrata</taxon>
        <taxon>Chondrichthyes</taxon>
        <taxon>Elasmobranchii</taxon>
        <taxon>Galeomorphii</taxon>
        <taxon>Galeoidea</taxon>
        <taxon>Orectolobiformes</taxon>
        <taxon>Hemiscylliidae</taxon>
        <taxon>Chiloscyllium</taxon>
    </lineage>
</organism>
<dbReference type="AlphaFoldDB" id="A0A401T147"/>
<comment type="caution">
    <text evidence="16">Lacks conserved residue(s) required for the propagation of feature annotation.</text>
</comment>
<accession>A0A401T147</accession>
<dbReference type="CDD" id="cd00108">
    <property type="entry name" value="KR"/>
    <property type="match status" value="2"/>
</dbReference>
<evidence type="ECO:0000256" key="17">
    <source>
        <dbReference type="RuleBase" id="RU363034"/>
    </source>
</evidence>
<feature type="domain" description="Kringle" evidence="21">
    <location>
        <begin position="443"/>
        <end position="525"/>
    </location>
</feature>
<keyword evidence="3 14" id="KW-0245">EGF-like domain</keyword>
<dbReference type="Pfam" id="PF00089">
    <property type="entry name" value="Trypsin"/>
    <property type="match status" value="1"/>
</dbReference>
<dbReference type="GO" id="GO:1901701">
    <property type="term" value="P:cellular response to oxygen-containing compound"/>
    <property type="evidence" value="ECO:0007669"/>
    <property type="project" value="UniProtKB-ARBA"/>
</dbReference>
<dbReference type="SUPFAM" id="SSF57196">
    <property type="entry name" value="EGF/Laminin"/>
    <property type="match status" value="2"/>
</dbReference>
<feature type="disulfide bond" evidence="14">
    <location>
        <begin position="137"/>
        <end position="146"/>
    </location>
</feature>
<dbReference type="InterPro" id="IPR013806">
    <property type="entry name" value="Kringle-like"/>
</dbReference>
<dbReference type="Pfam" id="PF00008">
    <property type="entry name" value="EGF"/>
    <property type="match status" value="4"/>
</dbReference>
<feature type="disulfide bond" evidence="14">
    <location>
        <begin position="118"/>
        <end position="135"/>
    </location>
</feature>
<dbReference type="PROSITE" id="PS50240">
    <property type="entry name" value="TRYPSIN_DOM"/>
    <property type="match status" value="1"/>
</dbReference>
<feature type="domain" description="Fibronectin type-II" evidence="23">
    <location>
        <begin position="57"/>
        <end position="104"/>
    </location>
</feature>
<keyword evidence="4 15" id="KW-0420">Kringle</keyword>
<dbReference type="Gene3D" id="2.40.10.10">
    <property type="entry name" value="Trypsin-like serine proteases"/>
    <property type="match status" value="1"/>
</dbReference>
<dbReference type="InterPro" id="IPR043504">
    <property type="entry name" value="Peptidase_S1_PA_chymotrypsin"/>
</dbReference>
<keyword evidence="7" id="KW-0677">Repeat</keyword>
<evidence type="ECO:0000256" key="4">
    <source>
        <dbReference type="ARBA" id="ARBA00022572"/>
    </source>
</evidence>
<dbReference type="InterPro" id="IPR018056">
    <property type="entry name" value="Kringle_CS"/>
</dbReference>
<dbReference type="Pfam" id="PF00040">
    <property type="entry name" value="fn2"/>
    <property type="match status" value="1"/>
</dbReference>
<sequence length="812" mass="91820">MLAQYSIILSWCCLAGGLTQKSPSDSAWRLKSGIPRHGDEQREPPHPLQHPRQVFTDNGWPCVFPFRFASKLHRTCIPHRMTNRKWCATTPNFDKDEQWGYCEWIQPLTHDYCESDPCWHGAACVNIPRHNSYQCICKDPFTGRHCEKEKCFERQHLKYYDFGKTWMRSLHGDIEKCICTEGGIHSEIVRSKACEINPCLHGGTCHEVEDSGESVCECSENYVGEFCEIDTAANCYENNGSSYRGAVAQTASGTDCLAWTSNFISPEFNIKDVEEPLRLGLGDHPYCRNTDNEQEPWCYTLTDDHISWDFCDIPQCPKEDPCTSHPCKNGGTCIRDPLLNSYHCRCHDEFTGVNCQEVKCFDSSHYRYFLIGERWVRIVGDEVENCVCTGSGPECDSVQYEECRVNQCLHDGQCRAVQDAEEIICQCRAGFAGKYCDIDKNATCYEGNGMSYKGPEDESALGIECLPWNEDFLHDQLNISSLEGALQLGLGDHSYCRNPDGDEKPWCYIMLDNHVSWEHCNIPKCGTMSFWSKRIPPIARFTVSIFPQQSPSCGKQAQKGPKPRIVGGSSALPGSHPWLAAIYIGRNFCTGSLIFSCWVVSAAHCFIDSPLTSSIRVVLGQHHFNKTSKNTQVFEIEKYILHSKYNVFDETIHDIALLKLKKENKRCATKTRFVQTLCLPSVTDSFPDCTKCQIAGWGHTHENATTYPCTLQEATVRLIPQELCSSNFLYGTEVTPNMICAGEMMKSVDACQGDSGGPLVCYKGDTAYLYGIVSWGEGCAKMNKPGVYTRVTKYINWIYRKIKHRPKYNQKG</sequence>
<dbReference type="PANTHER" id="PTHR24264">
    <property type="entry name" value="TRYPSIN-RELATED"/>
    <property type="match status" value="1"/>
</dbReference>
<evidence type="ECO:0000256" key="15">
    <source>
        <dbReference type="PROSITE-ProRule" id="PRU00121"/>
    </source>
</evidence>
<evidence type="ECO:0000256" key="8">
    <source>
        <dbReference type="ARBA" id="ARBA00022801"/>
    </source>
</evidence>
<evidence type="ECO:0000256" key="6">
    <source>
        <dbReference type="ARBA" id="ARBA00022729"/>
    </source>
</evidence>
<keyword evidence="2" id="KW-0964">Secreted</keyword>
<dbReference type="FunFam" id="2.10.25.10:FF:000404">
    <property type="entry name" value="Weary, isoform B"/>
    <property type="match status" value="1"/>
</dbReference>
<dbReference type="PRINTS" id="PR00722">
    <property type="entry name" value="CHYMOTRYPSIN"/>
</dbReference>
<evidence type="ECO:0000256" key="10">
    <source>
        <dbReference type="ARBA" id="ARBA00022837"/>
    </source>
</evidence>
<evidence type="ECO:0000313" key="25">
    <source>
        <dbReference type="Proteomes" id="UP000287033"/>
    </source>
</evidence>
<feature type="disulfide bond" evidence="14">
    <location>
        <begin position="346"/>
        <end position="355"/>
    </location>
</feature>
<dbReference type="PROSITE" id="PS01186">
    <property type="entry name" value="EGF_2"/>
    <property type="match status" value="2"/>
</dbReference>
<dbReference type="GO" id="GO:0005509">
    <property type="term" value="F:calcium ion binding"/>
    <property type="evidence" value="ECO:0007669"/>
    <property type="project" value="InterPro"/>
</dbReference>
<evidence type="ECO:0000256" key="12">
    <source>
        <dbReference type="ARBA" id="ARBA00023157"/>
    </source>
</evidence>
<keyword evidence="9 17" id="KW-0720">Serine protease</keyword>
<dbReference type="GO" id="GO:0048589">
    <property type="term" value="P:developmental growth"/>
    <property type="evidence" value="ECO:0007669"/>
    <property type="project" value="UniProtKB-ARBA"/>
</dbReference>
<feature type="domain" description="Peptidase S1" evidence="22">
    <location>
        <begin position="565"/>
        <end position="803"/>
    </location>
</feature>
<dbReference type="InterPro" id="IPR000742">
    <property type="entry name" value="EGF"/>
</dbReference>
<evidence type="ECO:0000256" key="9">
    <source>
        <dbReference type="ARBA" id="ARBA00022825"/>
    </source>
</evidence>
<evidence type="ECO:0000256" key="18">
    <source>
        <dbReference type="SAM" id="MobiDB-lite"/>
    </source>
</evidence>
<dbReference type="InterPro" id="IPR050127">
    <property type="entry name" value="Serine_Proteases_S1"/>
</dbReference>
<feature type="chain" id="PRO_5019240535" description="Hepatocyte growth factor activator" evidence="19">
    <location>
        <begin position="18"/>
        <end position="812"/>
    </location>
</feature>
<dbReference type="InterPro" id="IPR000083">
    <property type="entry name" value="Fibronectin_type1"/>
</dbReference>
<dbReference type="InterPro" id="IPR001314">
    <property type="entry name" value="Peptidase_S1A"/>
</dbReference>
<dbReference type="GO" id="GO:0004252">
    <property type="term" value="F:serine-type endopeptidase activity"/>
    <property type="evidence" value="ECO:0007669"/>
    <property type="project" value="InterPro"/>
</dbReference>
<dbReference type="GO" id="GO:0033993">
    <property type="term" value="P:response to lipid"/>
    <property type="evidence" value="ECO:0007669"/>
    <property type="project" value="UniProtKB-ARBA"/>
</dbReference>
<feature type="domain" description="EGF-like" evidence="20">
    <location>
        <begin position="399"/>
        <end position="437"/>
    </location>
</feature>
<evidence type="ECO:0000259" key="23">
    <source>
        <dbReference type="PROSITE" id="PS51092"/>
    </source>
</evidence>
<keyword evidence="6 19" id="KW-0732">Signal</keyword>
<feature type="domain" description="EGF-like" evidence="20">
    <location>
        <begin position="109"/>
        <end position="147"/>
    </location>
</feature>
<dbReference type="InterPro" id="IPR038178">
    <property type="entry name" value="Kringle_sf"/>
</dbReference>
<dbReference type="InterPro" id="IPR000001">
    <property type="entry name" value="Kringle"/>
</dbReference>
<evidence type="ECO:0000256" key="1">
    <source>
        <dbReference type="ARBA" id="ARBA00004613"/>
    </source>
</evidence>
<dbReference type="SMART" id="SM00130">
    <property type="entry name" value="KR"/>
    <property type="match status" value="2"/>
</dbReference>
<dbReference type="PROSITE" id="PS00021">
    <property type="entry name" value="KRINGLE_1"/>
    <property type="match status" value="2"/>
</dbReference>
<dbReference type="PROSITE" id="PS50026">
    <property type="entry name" value="EGF_3"/>
    <property type="match status" value="4"/>
</dbReference>
<dbReference type="PROSITE" id="PS51092">
    <property type="entry name" value="FN2_2"/>
    <property type="match status" value="1"/>
</dbReference>
<dbReference type="FunFam" id="2.40.10.10:FF:000003">
    <property type="entry name" value="Transmembrane serine protease 3"/>
    <property type="match status" value="1"/>
</dbReference>
<dbReference type="SMART" id="SM00181">
    <property type="entry name" value="EGF"/>
    <property type="match status" value="4"/>
</dbReference>
<dbReference type="CDD" id="cd00190">
    <property type="entry name" value="Tryp_SPc"/>
    <property type="match status" value="1"/>
</dbReference>
<evidence type="ECO:0000259" key="21">
    <source>
        <dbReference type="PROSITE" id="PS50070"/>
    </source>
</evidence>
<dbReference type="PRINTS" id="PR00013">
    <property type="entry name" value="FNTYPEII"/>
</dbReference>
<dbReference type="PANTHER" id="PTHR24264:SF43">
    <property type="entry name" value="HEPATOCYTE GROWTH FACTOR ACTIVATOR"/>
    <property type="match status" value="1"/>
</dbReference>
<name>A0A401T147_CHIPU</name>
<dbReference type="InterPro" id="IPR001881">
    <property type="entry name" value="EGF-like_Ca-bd_dom"/>
</dbReference>
<protein>
    <recommendedName>
        <fullName evidence="26">Hepatocyte growth factor activator</fullName>
    </recommendedName>
</protein>
<dbReference type="SUPFAM" id="SSF57440">
    <property type="entry name" value="Kringle-like"/>
    <property type="match status" value="3"/>
</dbReference>
<evidence type="ECO:0000256" key="16">
    <source>
        <dbReference type="PROSITE-ProRule" id="PRU00479"/>
    </source>
</evidence>
<evidence type="ECO:0000259" key="20">
    <source>
        <dbReference type="PROSITE" id="PS50026"/>
    </source>
</evidence>
<dbReference type="SUPFAM" id="SSF50494">
    <property type="entry name" value="Trypsin-like serine proteases"/>
    <property type="match status" value="1"/>
</dbReference>
<feature type="domain" description="EGF-like" evidence="20">
    <location>
        <begin position="318"/>
        <end position="356"/>
    </location>
</feature>
<evidence type="ECO:0000256" key="13">
    <source>
        <dbReference type="ARBA" id="ARBA00023180"/>
    </source>
</evidence>
<keyword evidence="11" id="KW-0865">Zymogen</keyword>
<dbReference type="PROSITE" id="PS00023">
    <property type="entry name" value="FN2_1"/>
    <property type="match status" value="1"/>
</dbReference>
<comment type="caution">
    <text evidence="24">The sequence shown here is derived from an EMBL/GenBank/DDBJ whole genome shotgun (WGS) entry which is preliminary data.</text>
</comment>
<dbReference type="Pfam" id="PF00051">
    <property type="entry name" value="Kringle"/>
    <property type="match status" value="2"/>
</dbReference>
<reference evidence="24 25" key="1">
    <citation type="journal article" date="2018" name="Nat. Ecol. Evol.">
        <title>Shark genomes provide insights into elasmobranch evolution and the origin of vertebrates.</title>
        <authorList>
            <person name="Hara Y"/>
            <person name="Yamaguchi K"/>
            <person name="Onimaru K"/>
            <person name="Kadota M"/>
            <person name="Koyanagi M"/>
            <person name="Keeley SD"/>
            <person name="Tatsumi K"/>
            <person name="Tanaka K"/>
            <person name="Motone F"/>
            <person name="Kageyama Y"/>
            <person name="Nozu R"/>
            <person name="Adachi N"/>
            <person name="Nishimura O"/>
            <person name="Nakagawa R"/>
            <person name="Tanegashima C"/>
            <person name="Kiyatake I"/>
            <person name="Matsumoto R"/>
            <person name="Murakumo K"/>
            <person name="Nishida K"/>
            <person name="Terakita A"/>
            <person name="Kuratani S"/>
            <person name="Sato K"/>
            <person name="Hyodo S Kuraku.S."/>
        </authorList>
    </citation>
    <scope>NUCLEOTIDE SEQUENCE [LARGE SCALE GENOMIC DNA]</scope>
</reference>
<dbReference type="CDD" id="cd00054">
    <property type="entry name" value="EGF_CA"/>
    <property type="match status" value="2"/>
</dbReference>
<dbReference type="Proteomes" id="UP000287033">
    <property type="component" value="Unassembled WGS sequence"/>
</dbReference>
<dbReference type="PRINTS" id="PR00018">
    <property type="entry name" value="KRINGLE"/>
</dbReference>
<dbReference type="OrthoDB" id="9925451at2759"/>
<dbReference type="SMART" id="SM00179">
    <property type="entry name" value="EGF_CA"/>
    <property type="match status" value="2"/>
</dbReference>
<dbReference type="GO" id="GO:0007596">
    <property type="term" value="P:blood coagulation"/>
    <property type="evidence" value="ECO:0007669"/>
    <property type="project" value="TreeGrafter"/>
</dbReference>
<gene>
    <name evidence="24" type="ORF">chiPu_0014870</name>
</gene>
<dbReference type="InterPro" id="IPR036943">
    <property type="entry name" value="FN_type2_sf"/>
</dbReference>
<evidence type="ECO:0008006" key="26">
    <source>
        <dbReference type="Google" id="ProtNLM"/>
    </source>
</evidence>
<feature type="domain" description="Kringle" evidence="21">
    <location>
        <begin position="234"/>
        <end position="316"/>
    </location>
</feature>
<dbReference type="Gene3D" id="2.10.10.10">
    <property type="entry name" value="Fibronectin, type II, collagen-binding"/>
    <property type="match status" value="1"/>
</dbReference>
<evidence type="ECO:0000256" key="19">
    <source>
        <dbReference type="SAM" id="SignalP"/>
    </source>
</evidence>
<dbReference type="SMART" id="SM00020">
    <property type="entry name" value="Tryp_SPc"/>
    <property type="match status" value="1"/>
</dbReference>
<keyword evidence="8 17" id="KW-0378">Hydrolase</keyword>
<dbReference type="InterPro" id="IPR009003">
    <property type="entry name" value="Peptidase_S1_PA"/>
</dbReference>
<dbReference type="CDD" id="cd00062">
    <property type="entry name" value="FN2"/>
    <property type="match status" value="1"/>
</dbReference>
<feature type="disulfide bond" evidence="14">
    <location>
        <begin position="408"/>
        <end position="425"/>
    </location>
</feature>
<evidence type="ECO:0000259" key="22">
    <source>
        <dbReference type="PROSITE" id="PS50240"/>
    </source>
</evidence>
<dbReference type="PROSITE" id="PS00022">
    <property type="entry name" value="EGF_1"/>
    <property type="match status" value="4"/>
</dbReference>